<dbReference type="Proteomes" id="UP001189429">
    <property type="component" value="Unassembled WGS sequence"/>
</dbReference>
<evidence type="ECO:0000313" key="1">
    <source>
        <dbReference type="EMBL" id="CAK0897464.1"/>
    </source>
</evidence>
<evidence type="ECO:0000313" key="2">
    <source>
        <dbReference type="Proteomes" id="UP001189429"/>
    </source>
</evidence>
<feature type="non-terminal residue" evidence="1">
    <location>
        <position position="1"/>
    </location>
</feature>
<protein>
    <submittedName>
        <fullName evidence="1">Uncharacterized protein</fullName>
    </submittedName>
</protein>
<keyword evidence="2" id="KW-1185">Reference proteome</keyword>
<proteinExistence type="predicted"/>
<organism evidence="1 2">
    <name type="scientific">Prorocentrum cordatum</name>
    <dbReference type="NCBI Taxonomy" id="2364126"/>
    <lineage>
        <taxon>Eukaryota</taxon>
        <taxon>Sar</taxon>
        <taxon>Alveolata</taxon>
        <taxon>Dinophyceae</taxon>
        <taxon>Prorocentrales</taxon>
        <taxon>Prorocentraceae</taxon>
        <taxon>Prorocentrum</taxon>
    </lineage>
</organism>
<dbReference type="EMBL" id="CAUYUJ010020336">
    <property type="protein sequence ID" value="CAK0897464.1"/>
    <property type="molecule type" value="Genomic_DNA"/>
</dbReference>
<gene>
    <name evidence="1" type="ORF">PCOR1329_LOCUS75628</name>
</gene>
<name>A0ABN9XCZ4_9DINO</name>
<sequence>HVGPASLILSCTSDSAIGEVVDALSLYCEEQSLRPDATYVWLHCLCAGEHGELRA</sequence>
<comment type="caution">
    <text evidence="1">The sequence shown here is derived from an EMBL/GenBank/DDBJ whole genome shotgun (WGS) entry which is preliminary data.</text>
</comment>
<accession>A0ABN9XCZ4</accession>
<reference evidence="1" key="1">
    <citation type="submission" date="2023-10" db="EMBL/GenBank/DDBJ databases">
        <authorList>
            <person name="Chen Y."/>
            <person name="Shah S."/>
            <person name="Dougan E. K."/>
            <person name="Thang M."/>
            <person name="Chan C."/>
        </authorList>
    </citation>
    <scope>NUCLEOTIDE SEQUENCE [LARGE SCALE GENOMIC DNA]</scope>
</reference>
<feature type="non-terminal residue" evidence="1">
    <location>
        <position position="55"/>
    </location>
</feature>